<protein>
    <recommendedName>
        <fullName evidence="2">PRC-barrel domain-containing protein</fullName>
    </recommendedName>
</protein>
<dbReference type="SUPFAM" id="SSF50346">
    <property type="entry name" value="PRC-barrel domain"/>
    <property type="match status" value="1"/>
</dbReference>
<dbReference type="InterPro" id="IPR014747">
    <property type="entry name" value="Bac_photo_RC_H_C"/>
</dbReference>
<name>A0ABP6XL45_9ACTN</name>
<dbReference type="InterPro" id="IPR027275">
    <property type="entry name" value="PRC-brl_dom"/>
</dbReference>
<proteinExistence type="predicted"/>
<feature type="compositionally biased region" description="Low complexity" evidence="1">
    <location>
        <begin position="126"/>
        <end position="141"/>
    </location>
</feature>
<dbReference type="Gene3D" id="3.90.50.10">
    <property type="entry name" value="Photosynthetic Reaction Center, subunit H, domain 2"/>
    <property type="match status" value="1"/>
</dbReference>
<evidence type="ECO:0000259" key="2">
    <source>
        <dbReference type="Pfam" id="PF05239"/>
    </source>
</evidence>
<feature type="compositionally biased region" description="Basic and acidic residues" evidence="1">
    <location>
        <begin position="111"/>
        <end position="125"/>
    </location>
</feature>
<feature type="compositionally biased region" description="Basic and acidic residues" evidence="1">
    <location>
        <begin position="142"/>
        <end position="170"/>
    </location>
</feature>
<comment type="caution">
    <text evidence="3">The sequence shown here is derived from an EMBL/GenBank/DDBJ whole genome shotgun (WGS) entry which is preliminary data.</text>
</comment>
<feature type="region of interest" description="Disordered" evidence="1">
    <location>
        <begin position="101"/>
        <end position="203"/>
    </location>
</feature>
<dbReference type="EMBL" id="BAAAYR010000002">
    <property type="protein sequence ID" value="GAA3568019.1"/>
    <property type="molecule type" value="Genomic_DNA"/>
</dbReference>
<dbReference type="Proteomes" id="UP001500767">
    <property type="component" value="Unassembled WGS sequence"/>
</dbReference>
<gene>
    <name evidence="3" type="ORF">GCM10022197_25250</name>
</gene>
<evidence type="ECO:0000313" key="4">
    <source>
        <dbReference type="Proteomes" id="UP001500767"/>
    </source>
</evidence>
<evidence type="ECO:0000256" key="1">
    <source>
        <dbReference type="SAM" id="MobiDB-lite"/>
    </source>
</evidence>
<keyword evidence="4" id="KW-1185">Reference proteome</keyword>
<dbReference type="Pfam" id="PF05239">
    <property type="entry name" value="PRC"/>
    <property type="match status" value="1"/>
</dbReference>
<organism evidence="3 4">
    <name type="scientific">Microlunatus spumicola</name>
    <dbReference type="NCBI Taxonomy" id="81499"/>
    <lineage>
        <taxon>Bacteria</taxon>
        <taxon>Bacillati</taxon>
        <taxon>Actinomycetota</taxon>
        <taxon>Actinomycetes</taxon>
        <taxon>Propionibacteriales</taxon>
        <taxon>Propionibacteriaceae</taxon>
        <taxon>Microlunatus</taxon>
    </lineage>
</organism>
<sequence length="222" mass="23842">MSISTDDLGRITQQTSVVSSDGDRLGTIDQIYTSDSTGEPAWVTLKTGLFGTQESFVPLADASFDGDDIRVPVTKKAVHDAPRVDADGHLSVEEEDDLYRYYGLHNPGGQDGRDASDERETHGGHAAEVGAGAAGAAAAVTGRDRDDELAQRDVEGRDEVADERSVHAEDGTEQASGPEQTSATGSTDDDVRPGERTTQLRRYVVTERVVRTVEELPDEPSR</sequence>
<feature type="region of interest" description="Disordered" evidence="1">
    <location>
        <begin position="1"/>
        <end position="22"/>
    </location>
</feature>
<reference evidence="4" key="1">
    <citation type="journal article" date="2019" name="Int. J. Syst. Evol. Microbiol.">
        <title>The Global Catalogue of Microorganisms (GCM) 10K type strain sequencing project: providing services to taxonomists for standard genome sequencing and annotation.</title>
        <authorList>
            <consortium name="The Broad Institute Genomics Platform"/>
            <consortium name="The Broad Institute Genome Sequencing Center for Infectious Disease"/>
            <person name="Wu L."/>
            <person name="Ma J."/>
        </authorList>
    </citation>
    <scope>NUCLEOTIDE SEQUENCE [LARGE SCALE GENOMIC DNA]</scope>
    <source>
        <strain evidence="4">JCM 16540</strain>
    </source>
</reference>
<dbReference type="InterPro" id="IPR011033">
    <property type="entry name" value="PRC_barrel-like_sf"/>
</dbReference>
<feature type="compositionally biased region" description="Polar residues" evidence="1">
    <location>
        <begin position="173"/>
        <end position="186"/>
    </location>
</feature>
<dbReference type="RefSeq" id="WP_204910357.1">
    <property type="nucleotide sequence ID" value="NZ_BAAAYR010000002.1"/>
</dbReference>
<evidence type="ECO:0000313" key="3">
    <source>
        <dbReference type="EMBL" id="GAA3568019.1"/>
    </source>
</evidence>
<feature type="compositionally biased region" description="Polar residues" evidence="1">
    <location>
        <begin position="1"/>
        <end position="19"/>
    </location>
</feature>
<accession>A0ABP6XL45</accession>
<feature type="domain" description="PRC-barrel" evidence="2">
    <location>
        <begin position="15"/>
        <end position="77"/>
    </location>
</feature>